<name>A0A1M5PML0_9FLAO</name>
<organism evidence="1 2">
    <name type="scientific">Flavobacterium fluvii</name>
    <dbReference type="NCBI Taxonomy" id="468056"/>
    <lineage>
        <taxon>Bacteria</taxon>
        <taxon>Pseudomonadati</taxon>
        <taxon>Bacteroidota</taxon>
        <taxon>Flavobacteriia</taxon>
        <taxon>Flavobacteriales</taxon>
        <taxon>Flavobacteriaceae</taxon>
        <taxon>Flavobacterium</taxon>
    </lineage>
</organism>
<feature type="non-terminal residue" evidence="1">
    <location>
        <position position="1"/>
    </location>
</feature>
<evidence type="ECO:0000313" key="2">
    <source>
        <dbReference type="Proteomes" id="UP000184516"/>
    </source>
</evidence>
<accession>A0A1M5PML0</accession>
<dbReference type="Proteomes" id="UP000184516">
    <property type="component" value="Unassembled WGS sequence"/>
</dbReference>
<gene>
    <name evidence="1" type="ORF">SAMN05443549_11124</name>
</gene>
<proteinExistence type="predicted"/>
<dbReference type="EMBL" id="FQWB01000011">
    <property type="protein sequence ID" value="SHH02463.1"/>
    <property type="molecule type" value="Genomic_DNA"/>
</dbReference>
<protein>
    <submittedName>
        <fullName evidence="1">Uncharacterized protein</fullName>
    </submittedName>
</protein>
<keyword evidence="2" id="KW-1185">Reference proteome</keyword>
<evidence type="ECO:0000313" key="1">
    <source>
        <dbReference type="EMBL" id="SHH02463.1"/>
    </source>
</evidence>
<sequence length="155" mass="17689">LGVFILISNLRILKTLSYFLSKSVHFLLTIYTAKKEKSPSIAETDKNQIETSQPKELIVTTSLSSRAQSRDENPTNQEVKSYFLEQTFPEREANKFFNYFSSVGWLVGGKTPMVDWKAAANNWILNAPSFISYEKPPDRAKHLTTGIDKDYSEPF</sequence>
<dbReference type="STRING" id="468056.SAMN05443549_11124"/>
<reference evidence="2" key="1">
    <citation type="submission" date="2016-11" db="EMBL/GenBank/DDBJ databases">
        <authorList>
            <person name="Varghese N."/>
            <person name="Submissions S."/>
        </authorList>
    </citation>
    <scope>NUCLEOTIDE SEQUENCE [LARGE SCALE GENOMIC DNA]</scope>
    <source>
        <strain evidence="2">DSM 19978</strain>
    </source>
</reference>
<dbReference type="AlphaFoldDB" id="A0A1M5PML0"/>